<keyword evidence="14" id="KW-0539">Nucleus</keyword>
<feature type="compositionally biased region" description="Polar residues" evidence="18">
    <location>
        <begin position="586"/>
        <end position="599"/>
    </location>
</feature>
<evidence type="ECO:0000256" key="2">
    <source>
        <dbReference type="ARBA" id="ARBA00004266"/>
    </source>
</evidence>
<feature type="region of interest" description="Disordered" evidence="18">
    <location>
        <begin position="1343"/>
        <end position="1526"/>
    </location>
</feature>
<feature type="compositionally biased region" description="Polar residues" evidence="18">
    <location>
        <begin position="1885"/>
        <end position="1903"/>
    </location>
</feature>
<feature type="compositionally biased region" description="Basic and acidic residues" evidence="18">
    <location>
        <begin position="1343"/>
        <end position="1391"/>
    </location>
</feature>
<keyword evidence="11 17" id="KW-0067">ATP-binding</keyword>
<keyword evidence="9 17" id="KW-0547">Nucleotide-binding</keyword>
<comment type="catalytic activity">
    <reaction evidence="15">
        <text>L-threonyl-[protein] + ATP = O-phospho-L-threonyl-[protein] + ADP + H(+)</text>
        <dbReference type="Rhea" id="RHEA:46608"/>
        <dbReference type="Rhea" id="RHEA-COMP:11060"/>
        <dbReference type="Rhea" id="RHEA-COMP:11605"/>
        <dbReference type="ChEBI" id="CHEBI:15378"/>
        <dbReference type="ChEBI" id="CHEBI:30013"/>
        <dbReference type="ChEBI" id="CHEBI:30616"/>
        <dbReference type="ChEBI" id="CHEBI:61977"/>
        <dbReference type="ChEBI" id="CHEBI:456216"/>
        <dbReference type="EC" id="2.7.11.1"/>
    </reaction>
</comment>
<feature type="region of interest" description="Disordered" evidence="18">
    <location>
        <begin position="1112"/>
        <end position="1185"/>
    </location>
</feature>
<evidence type="ECO:0000256" key="8">
    <source>
        <dbReference type="ARBA" id="ARBA00022723"/>
    </source>
</evidence>
<feature type="compositionally biased region" description="Low complexity" evidence="18">
    <location>
        <begin position="1435"/>
        <end position="1459"/>
    </location>
</feature>
<keyword evidence="6" id="KW-0597">Phosphoprotein</keyword>
<feature type="compositionally biased region" description="Low complexity" evidence="18">
    <location>
        <begin position="2171"/>
        <end position="2187"/>
    </location>
</feature>
<feature type="compositionally biased region" description="Polar residues" evidence="18">
    <location>
        <begin position="518"/>
        <end position="529"/>
    </location>
</feature>
<evidence type="ECO:0000256" key="7">
    <source>
        <dbReference type="ARBA" id="ARBA00022679"/>
    </source>
</evidence>
<feature type="binding site" evidence="17">
    <location>
        <position position="711"/>
    </location>
    <ligand>
        <name>ATP</name>
        <dbReference type="ChEBI" id="CHEBI:30616"/>
    </ligand>
</feature>
<feature type="domain" description="Protein kinase" evidence="19">
    <location>
        <begin position="682"/>
        <end position="947"/>
    </location>
</feature>
<evidence type="ECO:0000256" key="4">
    <source>
        <dbReference type="ARBA" id="ARBA00012513"/>
    </source>
</evidence>
<dbReference type="EC" id="2.7.11.1" evidence="4"/>
<dbReference type="InterPro" id="IPR011009">
    <property type="entry name" value="Kinase-like_dom_sf"/>
</dbReference>
<feature type="compositionally biased region" description="Low complexity" evidence="18">
    <location>
        <begin position="1861"/>
        <end position="1884"/>
    </location>
</feature>
<comment type="subcellular location">
    <subcellularLocation>
        <location evidence="2">Bud neck</location>
    </subcellularLocation>
    <subcellularLocation>
        <location evidence="1">Nucleus</location>
    </subcellularLocation>
</comment>
<dbReference type="GO" id="GO:0005940">
    <property type="term" value="C:septin ring"/>
    <property type="evidence" value="ECO:0007669"/>
    <property type="project" value="UniProtKB-ARBA"/>
</dbReference>
<keyword evidence="8" id="KW-0479">Metal-binding</keyword>
<evidence type="ECO:0000256" key="13">
    <source>
        <dbReference type="ARBA" id="ARBA00023163"/>
    </source>
</evidence>
<evidence type="ECO:0000256" key="11">
    <source>
        <dbReference type="ARBA" id="ARBA00022840"/>
    </source>
</evidence>
<proteinExistence type="inferred from homology"/>
<feature type="region of interest" description="Disordered" evidence="18">
    <location>
        <begin position="518"/>
        <end position="685"/>
    </location>
</feature>
<evidence type="ECO:0000259" key="19">
    <source>
        <dbReference type="PROSITE" id="PS50011"/>
    </source>
</evidence>
<evidence type="ECO:0000256" key="9">
    <source>
        <dbReference type="ARBA" id="ARBA00022741"/>
    </source>
</evidence>
<comment type="similarity">
    <text evidence="3">Belongs to the protein kinase superfamily. CAMK Ser/Thr protein kinase family. NIM1 subfamily.</text>
</comment>
<feature type="compositionally biased region" description="Polar residues" evidence="18">
    <location>
        <begin position="1140"/>
        <end position="1161"/>
    </location>
</feature>
<reference evidence="20" key="1">
    <citation type="submission" date="2023-03" db="EMBL/GenBank/DDBJ databases">
        <title>Mating type loci evolution in Malassezia.</title>
        <authorList>
            <person name="Coelho M.A."/>
        </authorList>
    </citation>
    <scope>NUCLEOTIDE SEQUENCE</scope>
    <source>
        <strain evidence="20">CBS 12830</strain>
    </source>
</reference>
<feature type="compositionally biased region" description="Polar residues" evidence="18">
    <location>
        <begin position="1068"/>
        <end position="1077"/>
    </location>
</feature>
<dbReference type="PANTHER" id="PTHR24346">
    <property type="entry name" value="MAP/MICROTUBULE AFFINITY-REGULATING KINASE"/>
    <property type="match status" value="1"/>
</dbReference>
<evidence type="ECO:0000256" key="18">
    <source>
        <dbReference type="SAM" id="MobiDB-lite"/>
    </source>
</evidence>
<dbReference type="CDD" id="cd14081">
    <property type="entry name" value="STKc_BRSK1_2"/>
    <property type="match status" value="1"/>
</dbReference>
<feature type="compositionally biased region" description="Polar residues" evidence="18">
    <location>
        <begin position="271"/>
        <end position="280"/>
    </location>
</feature>
<evidence type="ECO:0000256" key="12">
    <source>
        <dbReference type="ARBA" id="ARBA00023015"/>
    </source>
</evidence>
<dbReference type="GO" id="GO:0004674">
    <property type="term" value="F:protein serine/threonine kinase activity"/>
    <property type="evidence" value="ECO:0007669"/>
    <property type="project" value="UniProtKB-KW"/>
</dbReference>
<keyword evidence="21" id="KW-1185">Reference proteome</keyword>
<feature type="compositionally biased region" description="Polar residues" evidence="18">
    <location>
        <begin position="1592"/>
        <end position="1613"/>
    </location>
</feature>
<gene>
    <name evidence="20" type="ORF">MEQU1_001474</name>
</gene>
<keyword evidence="12" id="KW-0805">Transcription regulation</keyword>
<feature type="region of interest" description="Disordered" evidence="18">
    <location>
        <begin position="222"/>
        <end position="284"/>
    </location>
</feature>
<sequence length="2218" mass="238841">MISPQALVGVAPSTGLVNQDLEHSLKDPGIVSLEHTLGPTQNPAFTQDTISSSLSSPFGHNMGHFPMGFGASGADVPLVSPQKAKRDLDSTVPLLRELESFTNSTPSNADELRHFNGTSQPMFGAPSMTVRPSAVNAEAGKMAQMHGTQLGGTAWLGLGGSTHVTGDAGGGGELNLLSEFLESLDDRAGTHADDLMMMSSKPESSLSMNGSLLHRLPTDALLDTPPSMPAPDPSATRSVANSGPLSLLEPQSSLRLDGNNAPRLRRHSVSDVASQKSDAATESMEERYVAMAASAPHIPAQALGPSEEHRSAPPYPSSLSKTASKTERFLLTAADQTDGSRDERLRKVIQAKWEAGLLRPYNHVHGYTRLNRWMENNVSPSSRRRILKPLSVFQPVFSSLAKNLTNYDLIYIEEAFERLLLDYDRVFSIQGIPACLWRRTGEIYKGNKEFAELVGMPIESLRDGRLCIYELMAEESAVNYWEKYGSVSFDPSQKAVLTMCKLKTKNCALARAMASAQATEARSNDSLQGKPTGDGEAEHPYYDCGSEHAPAVQGRDAEVTDRMSVLNTASGAPPPKVSRQAAALRTVTQPLQTATNTLGSRKRARDMAAMFDKRPSSQARTGVPVMAPAKSSAPPSRTQAQARPAPPITQPRVSVPEQSRPQTRLEREKKRHYNDPPNVGPWKLGKLIGQGASGRVRLAMHSRTQQMAAVKIIPKQMLINSRMSLRDLSAKQDKLTLGIEREIVIMKLIEHPNLLGLWDVYETSKELFLVMEYVAGGELFDFLVARGRLPVDEARMYFRQIIFGVDYCHTFSICHRDLKPENLLLDGTRTTVKIADFGMAALQTTEKMLETSCGSPHYASPEIVSGRSYDGTASDIWSCGIILFALLCGRLPFDDPNIQVLLGKVRSGKFAMPSHLDPGVQDLISRMLQADPQKRATMREICAHPWFTDNGRLSSENPVSTEVSALSTEPVNLADIDPDILGNLSTLWPELSHERIIRRLLEPGPNWQKTFYSLLVIHRDTYGTDDEDEDLEDLDEDDNLALEQKREENRKHASSPPVPSQLLPSSLATSQAKTQPVSPKALPPIVPAALGSGTINNSLGLVMDARKASGSEAKDALSERLPGPVSTTVPGPPQAKFMSTPPSANVASRASNALPNGSTAASMVKDAPAPAPPTPPKDKTISSEGGKSAVAWLMEQTKVEQMRAERMRAEVANVEQALAEREKQERAKVEQAKAEQARAEQLRAEQLKAEQLRAEQLRAEQARAEQARAEQAKAEQLKAEQLRAEQAKAEQLKAEQLRAEQAKAEQLKAEQAKAEQLKAEQLRAEQLKAEQLRAEQARAEQAKAEQAKVEQAKVEQARAEQAKAEQAKVEQAKVEQARAEQAKVEQAKVEQAKAVPARPPSREDGRPHVLGRRLSSFFNARPFGGRKSSLPNMPPSSVASQQESSRSVSASPASSTPVSRKVSPAPAQGRVSIKATSLAYPDRPMSPISRAKPEPSTVSEEKRPVPAVPDVAAPAEASKSGGLTDTSSTIIRIASGSKAAPPTTSLPVPPVVTIQSPSISMAETSTEAVQREPALAEVRPPAPESPAAPSSWTQRLPSLQQSMPSKRVVSQSSDGDDSLMRMFMREIADELDSLDAMGNTLSMSTYQSPWTRPGAAQPPPVPAFQERASSLNMDTASKSESAPMARPLVVSEASMSEDVPDQSSLSSVNRFEDADESSLLVASVDAPAPAPGQPRPRVPTPVYAAFAKYSAPIQPPSSEPLTRAPRPMMRPRMSEPLPRRRSIDGRAFQPGLPQVPQPLGARDMPAAPKVAESVSRPQSPPLTQARPASTLGTVRLPSPSVARRPASAMDMEGPLAREPNTAASTVPAPSSAPTAAPRVSSAPTQPRSVTPVSRPQSPVTSASKLPPLSSLTPKAGASPVPSATSNATKSPPLRGTPPMRSPQSPALSASSRVATPSSPRVSGQRAASGSSSRPSLRPRRSLMGVLRGGNDDEPTGLGLDIVGIEKEAVHSPRPTSPISGEALSLSARHSWFHTLLPRRQTHVLMSVKNLTGTVEQCRQLLEQLGSTPTHAARTQMSLPLTQQGTLQYVLEELVDPATKARTKCKPMRFRVEYTILPVRSQPGRIVSGSGRAEASSPGPSAPLSPGMPGFDPRAARRPMSPALGAASPVLPASGAEASSPSPAFSTSVTFTHERGSLSTFRDLMDKLHRAWTMDTTSM</sequence>
<dbReference type="Proteomes" id="UP001214415">
    <property type="component" value="Chromosome 3"/>
</dbReference>
<dbReference type="GO" id="GO:0005524">
    <property type="term" value="F:ATP binding"/>
    <property type="evidence" value="ECO:0007669"/>
    <property type="project" value="UniProtKB-UniRule"/>
</dbReference>
<evidence type="ECO:0000256" key="6">
    <source>
        <dbReference type="ARBA" id="ARBA00022553"/>
    </source>
</evidence>
<dbReference type="PROSITE" id="PS00107">
    <property type="entry name" value="PROTEIN_KINASE_ATP"/>
    <property type="match status" value="1"/>
</dbReference>
<evidence type="ECO:0000256" key="17">
    <source>
        <dbReference type="PROSITE-ProRule" id="PRU10141"/>
    </source>
</evidence>
<dbReference type="PROSITE" id="PS00108">
    <property type="entry name" value="PROTEIN_KINASE_ST"/>
    <property type="match status" value="1"/>
</dbReference>
<evidence type="ECO:0000256" key="1">
    <source>
        <dbReference type="ARBA" id="ARBA00004123"/>
    </source>
</evidence>
<dbReference type="PROSITE" id="PS50011">
    <property type="entry name" value="PROTEIN_KINASE_DOM"/>
    <property type="match status" value="1"/>
</dbReference>
<feature type="region of interest" description="Disordered" evidence="18">
    <location>
        <begin position="1752"/>
        <end position="1994"/>
    </location>
</feature>
<keyword evidence="13" id="KW-0804">Transcription</keyword>
<evidence type="ECO:0000313" key="21">
    <source>
        <dbReference type="Proteomes" id="UP001214415"/>
    </source>
</evidence>
<keyword evidence="10" id="KW-0418">Kinase</keyword>
<dbReference type="InterPro" id="IPR008271">
    <property type="entry name" value="Ser/Thr_kinase_AS"/>
</dbReference>
<feature type="compositionally biased region" description="Low complexity" evidence="18">
    <location>
        <begin position="1789"/>
        <end position="1800"/>
    </location>
</feature>
<evidence type="ECO:0000256" key="15">
    <source>
        <dbReference type="ARBA" id="ARBA00047899"/>
    </source>
</evidence>
<dbReference type="GO" id="GO:0035556">
    <property type="term" value="P:intracellular signal transduction"/>
    <property type="evidence" value="ECO:0007669"/>
    <property type="project" value="TreeGrafter"/>
</dbReference>
<keyword evidence="5" id="KW-0723">Serine/threonine-protein kinase</keyword>
<dbReference type="Gene3D" id="2.160.20.80">
    <property type="entry name" value="E3 ubiquitin-protein ligase SopA"/>
    <property type="match status" value="1"/>
</dbReference>
<feature type="compositionally biased region" description="Low complexity" evidence="18">
    <location>
        <begin position="1962"/>
        <end position="1975"/>
    </location>
</feature>
<keyword evidence="7" id="KW-0808">Transferase</keyword>
<dbReference type="InterPro" id="IPR000719">
    <property type="entry name" value="Prot_kinase_dom"/>
</dbReference>
<feature type="region of interest" description="Disordered" evidence="18">
    <location>
        <begin position="302"/>
        <end position="322"/>
    </location>
</feature>
<feature type="region of interest" description="Disordered" evidence="18">
    <location>
        <begin position="2122"/>
        <end position="2188"/>
    </location>
</feature>
<dbReference type="PANTHER" id="PTHR24346:SF110">
    <property type="entry name" value="NON-SPECIFIC SERINE_THREONINE PROTEIN KINASE"/>
    <property type="match status" value="1"/>
</dbReference>
<evidence type="ECO:0000256" key="3">
    <source>
        <dbReference type="ARBA" id="ARBA00010791"/>
    </source>
</evidence>
<evidence type="ECO:0000256" key="10">
    <source>
        <dbReference type="ARBA" id="ARBA00022777"/>
    </source>
</evidence>
<protein>
    <recommendedName>
        <fullName evidence="4">non-specific serine/threonine protein kinase</fullName>
        <ecNumber evidence="4">2.7.11.1</ecNumber>
    </recommendedName>
</protein>
<feature type="compositionally biased region" description="Low complexity" evidence="18">
    <location>
        <begin position="1763"/>
        <end position="1776"/>
    </location>
</feature>
<comment type="catalytic activity">
    <reaction evidence="16">
        <text>L-seryl-[protein] + ATP = O-phospho-L-seryl-[protein] + ADP + H(+)</text>
        <dbReference type="Rhea" id="RHEA:17989"/>
        <dbReference type="Rhea" id="RHEA-COMP:9863"/>
        <dbReference type="Rhea" id="RHEA-COMP:11604"/>
        <dbReference type="ChEBI" id="CHEBI:15378"/>
        <dbReference type="ChEBI" id="CHEBI:29999"/>
        <dbReference type="ChEBI" id="CHEBI:30616"/>
        <dbReference type="ChEBI" id="CHEBI:83421"/>
        <dbReference type="ChEBI" id="CHEBI:456216"/>
        <dbReference type="EC" id="2.7.11.1"/>
    </reaction>
</comment>
<feature type="compositionally biased region" description="Polar residues" evidence="18">
    <location>
        <begin position="1941"/>
        <end position="1961"/>
    </location>
</feature>
<feature type="region of interest" description="Disordered" evidence="18">
    <location>
        <begin position="1046"/>
        <end position="1083"/>
    </location>
</feature>
<evidence type="ECO:0000256" key="5">
    <source>
        <dbReference type="ARBA" id="ARBA00022527"/>
    </source>
</evidence>
<accession>A0AAF0EAI3</accession>
<dbReference type="GO" id="GO:0005935">
    <property type="term" value="C:cellular bud neck"/>
    <property type="evidence" value="ECO:0007669"/>
    <property type="project" value="UniProtKB-SubCell"/>
</dbReference>
<name>A0AAF0EAI3_9BASI</name>
<evidence type="ECO:0000313" key="20">
    <source>
        <dbReference type="EMBL" id="WFD22797.1"/>
    </source>
</evidence>
<evidence type="ECO:0000256" key="14">
    <source>
        <dbReference type="ARBA" id="ARBA00023242"/>
    </source>
</evidence>
<feature type="region of interest" description="Disordered" evidence="18">
    <location>
        <begin position="1562"/>
        <end position="1617"/>
    </location>
</feature>
<feature type="compositionally biased region" description="Low complexity" evidence="18">
    <location>
        <begin position="2127"/>
        <end position="2149"/>
    </location>
</feature>
<dbReference type="GO" id="GO:0046872">
    <property type="term" value="F:metal ion binding"/>
    <property type="evidence" value="ECO:0007669"/>
    <property type="project" value="UniProtKB-KW"/>
</dbReference>
<dbReference type="InterPro" id="IPR056751">
    <property type="entry name" value="PAS_13"/>
</dbReference>
<dbReference type="GO" id="GO:0005634">
    <property type="term" value="C:nucleus"/>
    <property type="evidence" value="ECO:0007669"/>
    <property type="project" value="UniProtKB-SubCell"/>
</dbReference>
<dbReference type="SMART" id="SM00220">
    <property type="entry name" value="S_TKc"/>
    <property type="match status" value="1"/>
</dbReference>
<dbReference type="Pfam" id="PF24990">
    <property type="entry name" value="PAS_13"/>
    <property type="match status" value="1"/>
</dbReference>
<feature type="region of interest" description="Disordered" evidence="18">
    <location>
        <begin position="1692"/>
        <end position="1716"/>
    </location>
</feature>
<evidence type="ECO:0000256" key="16">
    <source>
        <dbReference type="ARBA" id="ARBA00048679"/>
    </source>
</evidence>
<dbReference type="SUPFAM" id="SSF56112">
    <property type="entry name" value="Protein kinase-like (PK-like)"/>
    <property type="match status" value="1"/>
</dbReference>
<organism evidence="20 21">
    <name type="scientific">Malassezia equina</name>
    <dbReference type="NCBI Taxonomy" id="1381935"/>
    <lineage>
        <taxon>Eukaryota</taxon>
        <taxon>Fungi</taxon>
        <taxon>Dikarya</taxon>
        <taxon>Basidiomycota</taxon>
        <taxon>Ustilaginomycotina</taxon>
        <taxon>Malasseziomycetes</taxon>
        <taxon>Malasseziales</taxon>
        <taxon>Malasseziaceae</taxon>
        <taxon>Malassezia</taxon>
    </lineage>
</organism>
<dbReference type="Pfam" id="PF00069">
    <property type="entry name" value="Pkinase"/>
    <property type="match status" value="1"/>
</dbReference>
<dbReference type="InterPro" id="IPR017441">
    <property type="entry name" value="Protein_kinase_ATP_BS"/>
</dbReference>
<dbReference type="Gene3D" id="1.10.510.10">
    <property type="entry name" value="Transferase(Phosphotransferase) domain 1"/>
    <property type="match status" value="1"/>
</dbReference>
<dbReference type="EMBL" id="CP119902">
    <property type="protein sequence ID" value="WFD22797.1"/>
    <property type="molecule type" value="Genomic_DNA"/>
</dbReference>
<dbReference type="FunFam" id="1.10.510.10:FF:000394">
    <property type="entry name" value="Serine/threonine-protein kinase HSL1"/>
    <property type="match status" value="1"/>
</dbReference>
<feature type="compositionally biased region" description="Polar residues" evidence="18">
    <location>
        <begin position="235"/>
        <end position="254"/>
    </location>
</feature>